<dbReference type="AlphaFoldDB" id="A0A1W2BUP1"/>
<evidence type="ECO:0000313" key="2">
    <source>
        <dbReference type="EMBL" id="SMC76591.1"/>
    </source>
</evidence>
<organism evidence="2 3">
    <name type="scientific">Desulfocicer vacuolatum DSM 3385</name>
    <dbReference type="NCBI Taxonomy" id="1121400"/>
    <lineage>
        <taxon>Bacteria</taxon>
        <taxon>Pseudomonadati</taxon>
        <taxon>Thermodesulfobacteriota</taxon>
        <taxon>Desulfobacteria</taxon>
        <taxon>Desulfobacterales</taxon>
        <taxon>Desulfobacteraceae</taxon>
        <taxon>Desulfocicer</taxon>
    </lineage>
</organism>
<dbReference type="GO" id="GO:0016757">
    <property type="term" value="F:glycosyltransferase activity"/>
    <property type="evidence" value="ECO:0007669"/>
    <property type="project" value="InterPro"/>
</dbReference>
<keyword evidence="2" id="KW-0808">Transferase</keyword>
<dbReference type="EMBL" id="FWXY01000009">
    <property type="protein sequence ID" value="SMC76591.1"/>
    <property type="molecule type" value="Genomic_DNA"/>
</dbReference>
<evidence type="ECO:0000259" key="1">
    <source>
        <dbReference type="Pfam" id="PF00534"/>
    </source>
</evidence>
<feature type="domain" description="Glycosyl transferase family 1" evidence="1">
    <location>
        <begin position="918"/>
        <end position="1077"/>
    </location>
</feature>
<dbReference type="RefSeq" id="WP_084069046.1">
    <property type="nucleotide sequence ID" value="NZ_FWXY01000009.1"/>
</dbReference>
<dbReference type="CDD" id="cd03801">
    <property type="entry name" value="GT4_PimA-like"/>
    <property type="match status" value="1"/>
</dbReference>
<feature type="domain" description="Glycosyl transferase family 1" evidence="1">
    <location>
        <begin position="531"/>
        <end position="663"/>
    </location>
</feature>
<keyword evidence="3" id="KW-1185">Reference proteome</keyword>
<protein>
    <submittedName>
        <fullName evidence="2">Glycosyltransferase involved in cell wall bisynthesis</fullName>
    </submittedName>
</protein>
<name>A0A1W2BUP1_9BACT</name>
<proteinExistence type="predicted"/>
<dbReference type="PANTHER" id="PTHR46656">
    <property type="entry name" value="PUTATIVE-RELATED"/>
    <property type="match status" value="1"/>
</dbReference>
<feature type="domain" description="Glycosyl transferase family 1" evidence="1">
    <location>
        <begin position="172"/>
        <end position="332"/>
    </location>
</feature>
<sequence>MKPKAIHQFHSGSAVGDAVTNSMIFIQEMLSQLGFTSQIFVENPAPGLEKKLLHYQQLSSNANDIIFIHHSMGHELTDWIESLPGKKILIYHNITPARFFPEDSPFHHYSRIGRQQLRTFLPLMDAAIAVSKTNKEELESLGYKNVTQIPLLMDTEILEQRPWDENIVTNNADIFTILFVGRVAPNKCQQDLISIANRLKNCFHRPFQLVMIGNCDTHCPYYKSLMENIMAAGMEEHIHFTGKIPDNELFGWYRAADLFLCMSEHEGFGVPLIEAMAFNLPVVAFKSSNIPHTMDGAGILVTQKDPSAIAALIKIISTDKALKRAIIKKQKKHVEHFKKHRLIKQLKLFLQKQKIAIPSVTESRSVYNKKPHYQIEGPFETSYSLAVVNRELGFSLNRSTPGSVGLFATEGPGDYRPDKKLINGIPGLKTLWQKGKKGSQANVIIRNLYPPRVSDMDGEINLLYFAWEESGLSQQWVTQFNRHLDGLPVLSEFIKKTLIDNGVSLPITAAGCGMDHIHKEPVIPCPLANQSGFKFLHISSCFPRKGIDILLKAFAGTFTLKDDVALVIKTFPNEHNTIESQVQKIKQRFPGCPPIEIINKDLPPGKIVDLYRQCHALVAPSRGEGFGLPMAEAMWYELPVITTGHGGQMDFCTPETSWLIDFTFQSAQSHMQLFNSVWAEPDEGHLGRLMKQVRNTPKKELQTKLFNAKEIIEGKFTWNHCAKRLQKLEKYIEQAPPLQEKRYLIGWLSSWNTRCGIATYSKFLMDSLDMEIFEPHIFASYSSGDAGYKNTSMTKCWQDHTDQGKELLAALKEKKPDIIIIQFNFGFFNIETLKQIIEFAQEQQLLSIIFFHATKDVNKPDFKASLSTIRTSLAKVDRLLVHGVEDLNRLKSWGLYQNTAIFPHGLQKAPFLPQDDAKKLAQIPHHKIVIASYGFMLPHKGLEALLEAFSILINKHKNLHLLMLNALYPVPESTKTESNCLDLIKKHQLESSVTMKTDFSDDRETLQLLQAATMVVFPYQNTAESVSGAVRYGLATRRAVICTPLDIFNDIGDIIHLLPGTKIKDIVQGLDKLLSQGENVNSKLETQNRYLDEHSWDVLGRRLSGMLKGLLINKYSIE</sequence>
<dbReference type="PANTHER" id="PTHR46656:SF3">
    <property type="entry name" value="PUTATIVE-RELATED"/>
    <property type="match status" value="1"/>
</dbReference>
<dbReference type="Pfam" id="PF00534">
    <property type="entry name" value="Glycos_transf_1"/>
    <property type="match status" value="3"/>
</dbReference>
<dbReference type="Gene3D" id="3.40.50.2000">
    <property type="entry name" value="Glycogen Phosphorylase B"/>
    <property type="match status" value="4"/>
</dbReference>
<reference evidence="2 3" key="1">
    <citation type="submission" date="2017-04" db="EMBL/GenBank/DDBJ databases">
        <authorList>
            <person name="Afonso C.L."/>
            <person name="Miller P.J."/>
            <person name="Scott M.A."/>
            <person name="Spackman E."/>
            <person name="Goraichik I."/>
            <person name="Dimitrov K.M."/>
            <person name="Suarez D.L."/>
            <person name="Swayne D.E."/>
        </authorList>
    </citation>
    <scope>NUCLEOTIDE SEQUENCE [LARGE SCALE GENOMIC DNA]</scope>
    <source>
        <strain evidence="2 3">DSM 3385</strain>
    </source>
</reference>
<dbReference type="STRING" id="1121400.SAMN02746065_109149"/>
<dbReference type="SUPFAM" id="SSF53756">
    <property type="entry name" value="UDP-Glycosyltransferase/glycogen phosphorylase"/>
    <property type="match status" value="3"/>
</dbReference>
<dbReference type="Proteomes" id="UP000192418">
    <property type="component" value="Unassembled WGS sequence"/>
</dbReference>
<accession>A0A1W2BUP1</accession>
<evidence type="ECO:0000313" key="3">
    <source>
        <dbReference type="Proteomes" id="UP000192418"/>
    </source>
</evidence>
<gene>
    <name evidence="2" type="ORF">SAMN02746065_109149</name>
</gene>
<dbReference type="InterPro" id="IPR001296">
    <property type="entry name" value="Glyco_trans_1"/>
</dbReference>
<dbReference type="OrthoDB" id="9801609at2"/>